<dbReference type="RefSeq" id="WP_140886225.1">
    <property type="nucleotide sequence ID" value="NZ_RCZP01000036.1"/>
</dbReference>
<keyword evidence="3" id="KW-1185">Reference proteome</keyword>
<evidence type="ECO:0000313" key="3">
    <source>
        <dbReference type="Proteomes" id="UP000317078"/>
    </source>
</evidence>
<proteinExistence type="predicted"/>
<dbReference type="EMBL" id="RCZP01000036">
    <property type="protein sequence ID" value="TPG47223.1"/>
    <property type="molecule type" value="Genomic_DNA"/>
</dbReference>
<keyword evidence="2" id="KW-0808">Transferase</keyword>
<dbReference type="AlphaFoldDB" id="A0A502FD64"/>
<dbReference type="CDD" id="cd02440">
    <property type="entry name" value="AdoMet_MTases"/>
    <property type="match status" value="1"/>
</dbReference>
<dbReference type="OrthoDB" id="939937at2"/>
<protein>
    <submittedName>
        <fullName evidence="2">Methyltransferase domain-containing protein</fullName>
    </submittedName>
</protein>
<evidence type="ECO:0000313" key="2">
    <source>
        <dbReference type="EMBL" id="TPG47223.1"/>
    </source>
</evidence>
<dbReference type="GO" id="GO:0032259">
    <property type="term" value="P:methylation"/>
    <property type="evidence" value="ECO:0007669"/>
    <property type="project" value="UniProtKB-KW"/>
</dbReference>
<comment type="caution">
    <text evidence="2">The sequence shown here is derived from an EMBL/GenBank/DDBJ whole genome shotgun (WGS) entry which is preliminary data.</text>
</comment>
<dbReference type="Proteomes" id="UP000317078">
    <property type="component" value="Unassembled WGS sequence"/>
</dbReference>
<dbReference type="Pfam" id="PF08241">
    <property type="entry name" value="Methyltransf_11"/>
    <property type="match status" value="1"/>
</dbReference>
<sequence length="212" mass="23020">MSELPELPAEAFRKADATPDGLFYREPRFVTHIDDAAIEAVTALYRRVLPPGGVVLDLMGSWVSHLPPEVEYAEVIGHGMNPEELAANPRLSRWFTQDLNADPVLPLPDASVDAVTVCVSIQYLQKPVAVLREVARVLRPGGAVAVTFSNRCFPTKAVSIWRMLEGAEQCRLVALYLERAGLVDIEAAALRPEGVADPLWAVTGRAPRAAGS</sequence>
<dbReference type="InterPro" id="IPR013216">
    <property type="entry name" value="Methyltransf_11"/>
</dbReference>
<accession>A0A502FD64</accession>
<dbReference type="PANTHER" id="PTHR43036">
    <property type="entry name" value="OSJNBB0011N17.9 PROTEIN"/>
    <property type="match status" value="1"/>
</dbReference>
<feature type="domain" description="Methyltransferase type 11" evidence="1">
    <location>
        <begin position="73"/>
        <end position="145"/>
    </location>
</feature>
<organism evidence="2 3">
    <name type="scientific">Muricoccus nepalensis</name>
    <dbReference type="NCBI Taxonomy" id="1854500"/>
    <lineage>
        <taxon>Bacteria</taxon>
        <taxon>Pseudomonadati</taxon>
        <taxon>Pseudomonadota</taxon>
        <taxon>Alphaproteobacteria</taxon>
        <taxon>Acetobacterales</taxon>
        <taxon>Roseomonadaceae</taxon>
        <taxon>Muricoccus</taxon>
    </lineage>
</organism>
<dbReference type="Gene3D" id="3.40.50.150">
    <property type="entry name" value="Vaccinia Virus protein VP39"/>
    <property type="match status" value="1"/>
</dbReference>
<keyword evidence="2" id="KW-0489">Methyltransferase</keyword>
<dbReference type="SUPFAM" id="SSF53335">
    <property type="entry name" value="S-adenosyl-L-methionine-dependent methyltransferases"/>
    <property type="match status" value="1"/>
</dbReference>
<reference evidence="2 3" key="1">
    <citation type="journal article" date="2019" name="Environ. Microbiol.">
        <title>Species interactions and distinct microbial communities in high Arctic permafrost affected cryosols are associated with the CH4 and CO2 gas fluxes.</title>
        <authorList>
            <person name="Altshuler I."/>
            <person name="Hamel J."/>
            <person name="Turney S."/>
            <person name="Magnuson E."/>
            <person name="Levesque R."/>
            <person name="Greer C."/>
            <person name="Whyte L.G."/>
        </authorList>
    </citation>
    <scope>NUCLEOTIDE SEQUENCE [LARGE SCALE GENOMIC DNA]</scope>
    <source>
        <strain evidence="2 3">S9.3B</strain>
    </source>
</reference>
<evidence type="ECO:0000259" key="1">
    <source>
        <dbReference type="Pfam" id="PF08241"/>
    </source>
</evidence>
<dbReference type="PANTHER" id="PTHR43036:SF2">
    <property type="entry name" value="OS04G0481300 PROTEIN"/>
    <property type="match status" value="1"/>
</dbReference>
<gene>
    <name evidence="2" type="ORF">EAH89_23770</name>
</gene>
<dbReference type="GO" id="GO:0008757">
    <property type="term" value="F:S-adenosylmethionine-dependent methyltransferase activity"/>
    <property type="evidence" value="ECO:0007669"/>
    <property type="project" value="InterPro"/>
</dbReference>
<dbReference type="InterPro" id="IPR029063">
    <property type="entry name" value="SAM-dependent_MTases_sf"/>
</dbReference>
<name>A0A502FD64_9PROT</name>